<comment type="catalytic activity">
    <reaction evidence="1">
        <text>2-hydroxychromene-2-carboxylate = (3E)-4-(2-hydroxyphenyl)-2-oxobut-3-enoate</text>
        <dbReference type="Rhea" id="RHEA:27401"/>
        <dbReference type="ChEBI" id="CHEBI:59350"/>
        <dbReference type="ChEBI" id="CHEBI:59353"/>
        <dbReference type="EC" id="5.99.1.4"/>
    </reaction>
</comment>
<evidence type="ECO:0000313" key="5">
    <source>
        <dbReference type="Proteomes" id="UP000587462"/>
    </source>
</evidence>
<evidence type="ECO:0000313" key="4">
    <source>
        <dbReference type="EMBL" id="NVK76100.1"/>
    </source>
</evidence>
<name>A0A7Y7AZ99_STRMO</name>
<comment type="similarity">
    <text evidence="1">Belongs to the GST superfamily. NadH family.</text>
</comment>
<dbReference type="InterPro" id="IPR014440">
    <property type="entry name" value="HCCAis_GSTk"/>
</dbReference>
<dbReference type="PANTHER" id="PTHR42943:SF13">
    <property type="entry name" value="GLUTATHIONE S-TRANSFERASE KAPPA-RELATED"/>
    <property type="match status" value="1"/>
</dbReference>
<dbReference type="Proteomes" id="UP000587462">
    <property type="component" value="Unassembled WGS sequence"/>
</dbReference>
<dbReference type="InterPro" id="IPR036249">
    <property type="entry name" value="Thioredoxin-like_sf"/>
</dbReference>
<dbReference type="SUPFAM" id="SSF52833">
    <property type="entry name" value="Thioredoxin-like"/>
    <property type="match status" value="1"/>
</dbReference>
<dbReference type="InterPro" id="IPR001853">
    <property type="entry name" value="DSBA-like_thioredoxin_dom"/>
</dbReference>
<dbReference type="GO" id="GO:0006749">
    <property type="term" value="P:glutathione metabolic process"/>
    <property type="evidence" value="ECO:0007669"/>
    <property type="project" value="TreeGrafter"/>
</dbReference>
<dbReference type="Gene3D" id="3.40.30.10">
    <property type="entry name" value="Glutaredoxin"/>
    <property type="match status" value="1"/>
</dbReference>
<feature type="domain" description="DSBA-like thioredoxin" evidence="3">
    <location>
        <begin position="10"/>
        <end position="203"/>
    </location>
</feature>
<dbReference type="EC" id="5.99.1.4" evidence="1"/>
<evidence type="ECO:0000256" key="2">
    <source>
        <dbReference type="PIRSR" id="PIRSR006386-1"/>
    </source>
</evidence>
<evidence type="ECO:0000256" key="1">
    <source>
        <dbReference type="PIRNR" id="PIRNR006386"/>
    </source>
</evidence>
<dbReference type="GO" id="GO:0018845">
    <property type="term" value="F:2-hydroxychromene-2-carboxylate isomerase activity"/>
    <property type="evidence" value="ECO:0007669"/>
    <property type="project" value="UniProtKB-UniRule"/>
</dbReference>
<gene>
    <name evidence="4" type="ORF">HG542_00330</name>
</gene>
<reference evidence="4 5" key="1">
    <citation type="submission" date="2020-04" db="EMBL/GenBank/DDBJ databases">
        <title>Draft Genome Sequence of Streptomyces morookaense DSM 40503, an 8-azaguanine-producing strain.</title>
        <authorList>
            <person name="Qi J."/>
            <person name="Gao J.-M."/>
        </authorList>
    </citation>
    <scope>NUCLEOTIDE SEQUENCE [LARGE SCALE GENOMIC DNA]</scope>
    <source>
        <strain evidence="4 5">DSM 40503</strain>
    </source>
</reference>
<sequence length="235" mass="26566">MTRRPRQPRLYFNFRSPYSWMALRQLDALLPPGAEPVDRHPYWDPDAEIRAALARRGAEVLYTPMTKAKHLYVLADTKRLARHFGYVMAWPVDVDPCWEVPHLAWLHARRGGTEEVLYRALVAARWERGEDICDPHVLHRVAQEAGLDGPALAAAHRDPGIREEAVEALEAAYHDDVFGVPYFMAGRQRFWGLDRLGLFLRALTAESGPEPLEGVPHEVRHAVGSYDRDTAGGCG</sequence>
<dbReference type="RefSeq" id="WP_171077898.1">
    <property type="nucleotide sequence ID" value="NZ_BNBU01000007.1"/>
</dbReference>
<dbReference type="EMBL" id="JABBXF010000001">
    <property type="protein sequence ID" value="NVK76100.1"/>
    <property type="molecule type" value="Genomic_DNA"/>
</dbReference>
<feature type="active site" description="Nucleophile" evidence="2">
    <location>
        <position position="16"/>
    </location>
</feature>
<dbReference type="InterPro" id="IPR051924">
    <property type="entry name" value="GST_Kappa/NadH"/>
</dbReference>
<dbReference type="Pfam" id="PF01323">
    <property type="entry name" value="DSBA"/>
    <property type="match status" value="1"/>
</dbReference>
<evidence type="ECO:0000259" key="3">
    <source>
        <dbReference type="Pfam" id="PF01323"/>
    </source>
</evidence>
<dbReference type="AlphaFoldDB" id="A0A7Y7AZ99"/>
<keyword evidence="1" id="KW-0413">Isomerase</keyword>
<dbReference type="GO" id="GO:0004602">
    <property type="term" value="F:glutathione peroxidase activity"/>
    <property type="evidence" value="ECO:0007669"/>
    <property type="project" value="TreeGrafter"/>
</dbReference>
<protein>
    <recommendedName>
        <fullName evidence="1">2-hydroxychromene-2-carboxylate isomerase</fullName>
        <ecNumber evidence="1">5.99.1.4</ecNumber>
    </recommendedName>
</protein>
<dbReference type="PIRSF" id="PIRSF006386">
    <property type="entry name" value="HCCAis_GSTk"/>
    <property type="match status" value="1"/>
</dbReference>
<keyword evidence="5" id="KW-1185">Reference proteome</keyword>
<comment type="caution">
    <text evidence="4">The sequence shown here is derived from an EMBL/GenBank/DDBJ whole genome shotgun (WGS) entry which is preliminary data.</text>
</comment>
<accession>A0A7Y7AZ99</accession>
<dbReference type="GO" id="GO:0004364">
    <property type="term" value="F:glutathione transferase activity"/>
    <property type="evidence" value="ECO:0007669"/>
    <property type="project" value="TreeGrafter"/>
</dbReference>
<organism evidence="4 5">
    <name type="scientific">Streptomyces morookaense</name>
    <name type="common">Streptoverticillium morookaense</name>
    <dbReference type="NCBI Taxonomy" id="1970"/>
    <lineage>
        <taxon>Bacteria</taxon>
        <taxon>Bacillati</taxon>
        <taxon>Actinomycetota</taxon>
        <taxon>Actinomycetes</taxon>
        <taxon>Kitasatosporales</taxon>
        <taxon>Streptomycetaceae</taxon>
        <taxon>Streptomyces</taxon>
    </lineage>
</organism>
<proteinExistence type="inferred from homology"/>
<dbReference type="PANTHER" id="PTHR42943">
    <property type="entry name" value="GLUTATHIONE S-TRANSFERASE KAPPA"/>
    <property type="match status" value="1"/>
</dbReference>